<name>D7NFH7_9BACT</name>
<keyword evidence="1" id="KW-0812">Transmembrane</keyword>
<organism evidence="2 3">
    <name type="scientific">Segatella oris C735</name>
    <dbReference type="NCBI Taxonomy" id="563008"/>
    <lineage>
        <taxon>Bacteria</taxon>
        <taxon>Pseudomonadati</taxon>
        <taxon>Bacteroidota</taxon>
        <taxon>Bacteroidia</taxon>
        <taxon>Bacteroidales</taxon>
        <taxon>Prevotellaceae</taxon>
        <taxon>Segatella</taxon>
    </lineage>
</organism>
<dbReference type="AlphaFoldDB" id="D7NFH7"/>
<dbReference type="EMBL" id="GL349573">
    <property type="protein sequence ID" value="EFI47622.1"/>
    <property type="molecule type" value="Genomic_DNA"/>
</dbReference>
<sequence>MTSSGLHYASLLLQVTIVYYCLTFKNKKMEINFKELEIKNIDGTTQKVDIAKEMANVLYYSTNSIAAVSTALDIYKVGRATLDAETAIAVKEVLKRNFTAIVQLALNPILDEIINTDAATY</sequence>
<dbReference type="eggNOG" id="ENOG5030W5A">
    <property type="taxonomic scope" value="Bacteria"/>
</dbReference>
<feature type="transmembrane region" description="Helical" evidence="1">
    <location>
        <begin position="6"/>
        <end position="24"/>
    </location>
</feature>
<gene>
    <name evidence="2" type="ORF">HMPREF0665_02318</name>
</gene>
<dbReference type="Proteomes" id="UP000003805">
    <property type="component" value="Unassembled WGS sequence"/>
</dbReference>
<evidence type="ECO:0000256" key="1">
    <source>
        <dbReference type="SAM" id="Phobius"/>
    </source>
</evidence>
<evidence type="ECO:0000313" key="2">
    <source>
        <dbReference type="EMBL" id="EFI47622.1"/>
    </source>
</evidence>
<reference evidence="2 3" key="1">
    <citation type="submission" date="2010-02" db="EMBL/GenBank/DDBJ databases">
        <title>The Genome Sequence of Prevotella oris strain C735.</title>
        <authorList>
            <consortium name="The Broad Institute Genome Sequencing Platform"/>
            <person name="Ward D."/>
            <person name="Feldgarden M."/>
            <person name="Earl A."/>
            <person name="Young S.K."/>
            <person name="Zeng Q."/>
            <person name="Koehrsen M."/>
            <person name="Alvarado L."/>
            <person name="Berlin A."/>
            <person name="Bochicchio J."/>
            <person name="Borenstein D."/>
            <person name="Chapman S.B."/>
            <person name="Chen Z."/>
            <person name="Engels R."/>
            <person name="Freedman E."/>
            <person name="Gellesch M."/>
            <person name="Goldberg J."/>
            <person name="Griggs A."/>
            <person name="Gujja S."/>
            <person name="Heilman E."/>
            <person name="Heiman D."/>
            <person name="Hepburn T."/>
            <person name="Howarth C."/>
            <person name="Jen D."/>
            <person name="Larson L."/>
            <person name="Mehta T."/>
            <person name="Park D."/>
            <person name="Pearson M."/>
            <person name="Roberts A."/>
            <person name="Saif S."/>
            <person name="Shea T."/>
            <person name="Shenoy N."/>
            <person name="Sisk P."/>
            <person name="Stolte C."/>
            <person name="Sykes S."/>
            <person name="Thomson T."/>
            <person name="Walk T."/>
            <person name="White J."/>
            <person name="Yandava C."/>
            <person name="Sibley C.D."/>
            <person name="Field T.R."/>
            <person name="Grinwis M."/>
            <person name="Eshaghurshan C.S."/>
            <person name="Surette M.G."/>
            <person name="Haas B."/>
            <person name="Nusbaum C."/>
            <person name="Birren B."/>
        </authorList>
    </citation>
    <scope>NUCLEOTIDE SEQUENCE [LARGE SCALE GENOMIC DNA]</scope>
    <source>
        <strain evidence="2 3">C735</strain>
    </source>
</reference>
<keyword evidence="1" id="KW-1133">Transmembrane helix</keyword>
<accession>D7NFH7</accession>
<keyword evidence="1" id="KW-0472">Membrane</keyword>
<proteinExistence type="predicted"/>
<keyword evidence="3" id="KW-1185">Reference proteome</keyword>
<protein>
    <submittedName>
        <fullName evidence="2">Uncharacterized protein</fullName>
    </submittedName>
</protein>
<evidence type="ECO:0000313" key="3">
    <source>
        <dbReference type="Proteomes" id="UP000003805"/>
    </source>
</evidence>
<dbReference type="HOGENOM" id="CLU_165485_0_0_10"/>